<evidence type="ECO:0000256" key="2">
    <source>
        <dbReference type="ARBA" id="ARBA00022741"/>
    </source>
</evidence>
<name>A0A1E5L4J1_9FIRM</name>
<dbReference type="AlphaFoldDB" id="A0A1E5L4J1"/>
<keyword evidence="2" id="KW-0547">Nucleotide-binding</keyword>
<dbReference type="InterPro" id="IPR003439">
    <property type="entry name" value="ABC_transporter-like_ATP-bd"/>
</dbReference>
<dbReference type="Gene3D" id="3.40.50.300">
    <property type="entry name" value="P-loop containing nucleotide triphosphate hydrolases"/>
    <property type="match status" value="1"/>
</dbReference>
<dbReference type="GO" id="GO:0016887">
    <property type="term" value="F:ATP hydrolysis activity"/>
    <property type="evidence" value="ECO:0007669"/>
    <property type="project" value="InterPro"/>
</dbReference>
<evidence type="ECO:0000256" key="1">
    <source>
        <dbReference type="ARBA" id="ARBA00022448"/>
    </source>
</evidence>
<keyword evidence="1" id="KW-0813">Transport</keyword>
<dbReference type="InterPro" id="IPR015854">
    <property type="entry name" value="ABC_transpr_LolD-like"/>
</dbReference>
<dbReference type="GO" id="GO:0022857">
    <property type="term" value="F:transmembrane transporter activity"/>
    <property type="evidence" value="ECO:0007669"/>
    <property type="project" value="TreeGrafter"/>
</dbReference>
<proteinExistence type="predicted"/>
<evidence type="ECO:0000313" key="6">
    <source>
        <dbReference type="Proteomes" id="UP000095255"/>
    </source>
</evidence>
<dbReference type="Proteomes" id="UP000095255">
    <property type="component" value="Unassembled WGS sequence"/>
</dbReference>
<evidence type="ECO:0000256" key="3">
    <source>
        <dbReference type="ARBA" id="ARBA00022840"/>
    </source>
</evidence>
<keyword evidence="6" id="KW-1185">Reference proteome</keyword>
<dbReference type="PANTHER" id="PTHR24220:SF470">
    <property type="entry name" value="CELL DIVISION ATP-BINDING PROTEIN FTSE"/>
    <property type="match status" value="1"/>
</dbReference>
<dbReference type="InterPro" id="IPR017911">
    <property type="entry name" value="MacB-like_ATP-bd"/>
</dbReference>
<protein>
    <submittedName>
        <fullName evidence="5">ABC transporter</fullName>
    </submittedName>
</protein>
<dbReference type="GO" id="GO:0005524">
    <property type="term" value="F:ATP binding"/>
    <property type="evidence" value="ECO:0007669"/>
    <property type="project" value="UniProtKB-KW"/>
</dbReference>
<evidence type="ECO:0000259" key="4">
    <source>
        <dbReference type="PROSITE" id="PS50893"/>
    </source>
</evidence>
<dbReference type="SMART" id="SM00382">
    <property type="entry name" value="AAA"/>
    <property type="match status" value="1"/>
</dbReference>
<dbReference type="OrthoDB" id="9802264at2"/>
<feature type="domain" description="ABC transporter" evidence="4">
    <location>
        <begin position="2"/>
        <end position="224"/>
    </location>
</feature>
<dbReference type="EMBL" id="MJAT01000035">
    <property type="protein sequence ID" value="OEH85008.1"/>
    <property type="molecule type" value="Genomic_DNA"/>
</dbReference>
<dbReference type="GO" id="GO:0005886">
    <property type="term" value="C:plasma membrane"/>
    <property type="evidence" value="ECO:0007669"/>
    <property type="project" value="TreeGrafter"/>
</dbReference>
<dbReference type="InterPro" id="IPR003593">
    <property type="entry name" value="AAA+_ATPase"/>
</dbReference>
<dbReference type="Pfam" id="PF00005">
    <property type="entry name" value="ABC_tran"/>
    <property type="match status" value="1"/>
</dbReference>
<reference evidence="5 6" key="1">
    <citation type="submission" date="2016-09" db="EMBL/GenBank/DDBJ databases">
        <title>Desulfuribacillus arsenicus sp. nov., an obligately anaerobic, dissimilatory arsenic- and antimonate-reducing bacterium isolated from anoxic sediments.</title>
        <authorList>
            <person name="Abin C.A."/>
            <person name="Hollibaugh J.T."/>
        </authorList>
    </citation>
    <scope>NUCLEOTIDE SEQUENCE [LARGE SCALE GENOMIC DNA]</scope>
    <source>
        <strain evidence="5 6">MLFW-2</strain>
    </source>
</reference>
<dbReference type="PANTHER" id="PTHR24220">
    <property type="entry name" value="IMPORT ATP-BINDING PROTEIN"/>
    <property type="match status" value="1"/>
</dbReference>
<organism evidence="5 6">
    <name type="scientific">Desulfuribacillus stibiiarsenatis</name>
    <dbReference type="NCBI Taxonomy" id="1390249"/>
    <lineage>
        <taxon>Bacteria</taxon>
        <taxon>Bacillati</taxon>
        <taxon>Bacillota</taxon>
        <taxon>Desulfuribacillia</taxon>
        <taxon>Desulfuribacillales</taxon>
        <taxon>Desulfuribacillaceae</taxon>
        <taxon>Desulfuribacillus</taxon>
    </lineage>
</organism>
<dbReference type="RefSeq" id="WP_069702743.1">
    <property type="nucleotide sequence ID" value="NZ_MJAT01000035.1"/>
</dbReference>
<dbReference type="PROSITE" id="PS50893">
    <property type="entry name" value="ABC_TRANSPORTER_2"/>
    <property type="match status" value="1"/>
</dbReference>
<evidence type="ECO:0000313" key="5">
    <source>
        <dbReference type="EMBL" id="OEH85008.1"/>
    </source>
</evidence>
<comment type="caution">
    <text evidence="5">The sequence shown here is derived from an EMBL/GenBank/DDBJ whole genome shotgun (WGS) entry which is preliminary data.</text>
</comment>
<dbReference type="SUPFAM" id="SSF52540">
    <property type="entry name" value="P-loop containing nucleoside triphosphate hydrolases"/>
    <property type="match status" value="1"/>
</dbReference>
<sequence>MIEAKNISLTYKDGTVALRDVNLTIKRGELVYITGPSGSGKTSLLKLFLGMEYVTSGKLEVSGVSMVKGKAGSIRNLRKTIGPVFQEFKLIEGRTALENVMMGMRFLGMSPKRMKEDAMEALVKVGLEHKIYTSVEHLSWGQAQRVAIARAVSRKPALIIADEPTGNLDRENAVNILNLLASFQDQNTTVILTTHATHLIEGNQKATFIRVKSGEVRVERGEQE</sequence>
<dbReference type="STRING" id="1390249.BHU72_07420"/>
<keyword evidence="3" id="KW-0067">ATP-binding</keyword>
<dbReference type="InterPro" id="IPR027417">
    <property type="entry name" value="P-loop_NTPase"/>
</dbReference>
<gene>
    <name evidence="5" type="ORF">BHU72_07420</name>
</gene>
<accession>A0A1E5L4J1</accession>
<dbReference type="CDD" id="cd03255">
    <property type="entry name" value="ABC_MJ0796_LolCDE_FtsE"/>
    <property type="match status" value="1"/>
</dbReference>